<evidence type="ECO:0000313" key="2">
    <source>
        <dbReference type="EMBL" id="OQV18923.1"/>
    </source>
</evidence>
<dbReference type="Proteomes" id="UP000192578">
    <property type="component" value="Unassembled WGS sequence"/>
</dbReference>
<evidence type="ECO:0000256" key="1">
    <source>
        <dbReference type="SAM" id="SignalP"/>
    </source>
</evidence>
<dbReference type="AlphaFoldDB" id="A0A1W0WUV1"/>
<organism evidence="2 3">
    <name type="scientific">Hypsibius exemplaris</name>
    <name type="common">Freshwater tardigrade</name>
    <dbReference type="NCBI Taxonomy" id="2072580"/>
    <lineage>
        <taxon>Eukaryota</taxon>
        <taxon>Metazoa</taxon>
        <taxon>Ecdysozoa</taxon>
        <taxon>Tardigrada</taxon>
        <taxon>Eutardigrada</taxon>
        <taxon>Parachela</taxon>
        <taxon>Hypsibioidea</taxon>
        <taxon>Hypsibiidae</taxon>
        <taxon>Hypsibius</taxon>
    </lineage>
</organism>
<comment type="caution">
    <text evidence="2">The sequence shown here is derived from an EMBL/GenBank/DDBJ whole genome shotgun (WGS) entry which is preliminary data.</text>
</comment>
<evidence type="ECO:0008006" key="4">
    <source>
        <dbReference type="Google" id="ProtNLM"/>
    </source>
</evidence>
<evidence type="ECO:0000313" key="3">
    <source>
        <dbReference type="Proteomes" id="UP000192578"/>
    </source>
</evidence>
<reference evidence="3" key="1">
    <citation type="submission" date="2017-01" db="EMBL/GenBank/DDBJ databases">
        <title>Comparative genomics of anhydrobiosis in the tardigrade Hypsibius dujardini.</title>
        <authorList>
            <person name="Yoshida Y."/>
            <person name="Koutsovoulos G."/>
            <person name="Laetsch D."/>
            <person name="Stevens L."/>
            <person name="Kumar S."/>
            <person name="Horikawa D."/>
            <person name="Ishino K."/>
            <person name="Komine S."/>
            <person name="Tomita M."/>
            <person name="Blaxter M."/>
            <person name="Arakawa K."/>
        </authorList>
    </citation>
    <scope>NUCLEOTIDE SEQUENCE [LARGE SCALE GENOMIC DNA]</scope>
    <source>
        <strain evidence="3">Z151</strain>
    </source>
</reference>
<dbReference type="EMBL" id="MTYJ01000044">
    <property type="protein sequence ID" value="OQV18923.1"/>
    <property type="molecule type" value="Genomic_DNA"/>
</dbReference>
<protein>
    <recommendedName>
        <fullName evidence="4">Secreted protein</fullName>
    </recommendedName>
</protein>
<name>A0A1W0WUV1_HYPEX</name>
<feature type="signal peptide" evidence="1">
    <location>
        <begin position="1"/>
        <end position="21"/>
    </location>
</feature>
<sequence>MRWRNLPSSVVAFMFLTGLHCNSQEDVFTAPEDYSKSNCNPDKELVCVPTACSITICPHYRNAKCEAIRCGCEARFVNWVIGKNRNVDVTELCSPKGPVVVPADQINQHSRMRSDTELQFLQLFEGMNVIVTSYLKQIGLQLYETNRDVLNEADVERISYIVWSIELRAKLAKLTFIEDASDDSNVIEAQSMGRELIKGISKTTVEHLSDDAQNTAADLEVTSFLDRFLATATATAKVLRNVLFRENGVTPSIIGTLYVIDCLILEDLFKIGGTFFDIIQSGKLPVFETKENVAALRTALAKDQFTFN</sequence>
<proteinExistence type="predicted"/>
<gene>
    <name evidence="2" type="ORF">BV898_06983</name>
</gene>
<feature type="chain" id="PRO_5012031761" description="Secreted protein" evidence="1">
    <location>
        <begin position="22"/>
        <end position="308"/>
    </location>
</feature>
<accession>A0A1W0WUV1</accession>
<keyword evidence="3" id="KW-1185">Reference proteome</keyword>
<keyword evidence="1" id="KW-0732">Signal</keyword>